<evidence type="ECO:0000256" key="6">
    <source>
        <dbReference type="ARBA" id="ARBA00023244"/>
    </source>
</evidence>
<comment type="similarity">
    <text evidence="2 9 14">Belongs to the glutamyl-tRNA reductase family.</text>
</comment>
<dbReference type="EC" id="1.2.1.70" evidence="3 9"/>
<dbReference type="GO" id="GO:0050661">
    <property type="term" value="F:NADP binding"/>
    <property type="evidence" value="ECO:0007669"/>
    <property type="project" value="InterPro"/>
</dbReference>
<keyword evidence="6 9" id="KW-0627">Porphyrin biosynthesis</keyword>
<dbReference type="UniPathway" id="UPA00251">
    <property type="reaction ID" value="UER00316"/>
</dbReference>
<dbReference type="FunFam" id="3.40.50.720:FF:000031">
    <property type="entry name" value="Glutamyl-tRNA reductase"/>
    <property type="match status" value="1"/>
</dbReference>
<gene>
    <name evidence="9" type="primary">hemA</name>
    <name evidence="19" type="ORF">B4082_5250</name>
</gene>
<dbReference type="InterPro" id="IPR015896">
    <property type="entry name" value="4pyrrol_synth_GluRdtase_dimer"/>
</dbReference>
<dbReference type="InterPro" id="IPR036343">
    <property type="entry name" value="GluRdtase_N_sf"/>
</dbReference>
<dbReference type="NCBIfam" id="TIGR01035">
    <property type="entry name" value="hemA"/>
    <property type="match status" value="1"/>
</dbReference>
<dbReference type="SUPFAM" id="SSF69075">
    <property type="entry name" value="Glutamyl tRNA-reductase dimerization domain"/>
    <property type="match status" value="1"/>
</dbReference>
<keyword evidence="4 9" id="KW-0521">NADP</keyword>
<feature type="domain" description="Glutamyl-tRNA reductase N-terminal" evidence="18">
    <location>
        <begin position="6"/>
        <end position="156"/>
    </location>
</feature>
<dbReference type="InterPro" id="IPR018214">
    <property type="entry name" value="GluRdtase_CS"/>
</dbReference>
<comment type="caution">
    <text evidence="19">The sequence shown here is derived from an EMBL/GenBank/DDBJ whole genome shotgun (WGS) entry which is preliminary data.</text>
</comment>
<feature type="binding site" evidence="9 11">
    <location>
        <begin position="114"/>
        <end position="116"/>
    </location>
    <ligand>
        <name>substrate</name>
    </ligand>
</feature>
<evidence type="ECO:0000256" key="15">
    <source>
        <dbReference type="SAM" id="Coils"/>
    </source>
</evidence>
<proteinExistence type="inferred from homology"/>
<evidence type="ECO:0000256" key="7">
    <source>
        <dbReference type="ARBA" id="ARBA00047464"/>
    </source>
</evidence>
<dbReference type="FunFam" id="3.30.460.30:FF:000001">
    <property type="entry name" value="Glutamyl-tRNA reductase"/>
    <property type="match status" value="1"/>
</dbReference>
<evidence type="ECO:0000256" key="13">
    <source>
        <dbReference type="PIRSR" id="PIRSR000445-4"/>
    </source>
</evidence>
<protein>
    <recommendedName>
        <fullName evidence="8 9">Glutamyl-tRNA reductase</fullName>
        <shortName evidence="9">GluTR</shortName>
        <ecNumber evidence="3 9">1.2.1.70</ecNumber>
    </recommendedName>
</protein>
<evidence type="ECO:0000256" key="11">
    <source>
        <dbReference type="PIRSR" id="PIRSR000445-2"/>
    </source>
</evidence>
<dbReference type="AlphaFoldDB" id="A0A164C0V4"/>
<dbReference type="InterPro" id="IPR006151">
    <property type="entry name" value="Shikm_DH/Glu-tRNA_Rdtase"/>
</dbReference>
<dbReference type="Proteomes" id="UP000076501">
    <property type="component" value="Unassembled WGS sequence"/>
</dbReference>
<comment type="miscellaneous">
    <text evidence="9">During catalysis, the active site Cys acts as a nucleophile attacking the alpha-carbonyl group of tRNA-bound glutamate with the formation of a thioester intermediate between enzyme and glutamate, and the concomitant release of tRNA(Glu). The thioester intermediate is finally reduced by direct hydride transfer from NADPH, to form the product GSA.</text>
</comment>
<dbReference type="HAMAP" id="MF_00087">
    <property type="entry name" value="Glu_tRNA_reductase"/>
    <property type="match status" value="1"/>
</dbReference>
<evidence type="ECO:0000256" key="4">
    <source>
        <dbReference type="ARBA" id="ARBA00022857"/>
    </source>
</evidence>
<evidence type="ECO:0000256" key="1">
    <source>
        <dbReference type="ARBA" id="ARBA00005059"/>
    </source>
</evidence>
<evidence type="ECO:0000256" key="8">
    <source>
        <dbReference type="ARBA" id="ARBA00068659"/>
    </source>
</evidence>
<dbReference type="PANTHER" id="PTHR43120">
    <property type="entry name" value="GLUTAMYL-TRNA REDUCTASE 1, CHLOROPLASTIC"/>
    <property type="match status" value="1"/>
</dbReference>
<feature type="binding site" evidence="9 12">
    <location>
        <begin position="189"/>
        <end position="194"/>
    </location>
    <ligand>
        <name>NADP(+)</name>
        <dbReference type="ChEBI" id="CHEBI:58349"/>
    </ligand>
</feature>
<comment type="catalytic activity">
    <reaction evidence="7 9 14">
        <text>(S)-4-amino-5-oxopentanoate + tRNA(Glu) + NADP(+) = L-glutamyl-tRNA(Glu) + NADPH + H(+)</text>
        <dbReference type="Rhea" id="RHEA:12344"/>
        <dbReference type="Rhea" id="RHEA-COMP:9663"/>
        <dbReference type="Rhea" id="RHEA-COMP:9680"/>
        <dbReference type="ChEBI" id="CHEBI:15378"/>
        <dbReference type="ChEBI" id="CHEBI:57501"/>
        <dbReference type="ChEBI" id="CHEBI:57783"/>
        <dbReference type="ChEBI" id="CHEBI:58349"/>
        <dbReference type="ChEBI" id="CHEBI:78442"/>
        <dbReference type="ChEBI" id="CHEBI:78520"/>
        <dbReference type="EC" id="1.2.1.70"/>
    </reaction>
</comment>
<name>A0A164C0V4_BACCE</name>
<dbReference type="Pfam" id="PF01488">
    <property type="entry name" value="Shikimate_DH"/>
    <property type="match status" value="1"/>
</dbReference>
<comment type="function">
    <text evidence="9">Catalyzes the NADPH-dependent reduction of glutamyl-tRNA(Glu) to glutamate 1-semialdehyde (GSA).</text>
</comment>
<dbReference type="PIRSF" id="PIRSF000445">
    <property type="entry name" value="4pyrrol_synth_GluRdtase"/>
    <property type="match status" value="1"/>
</dbReference>
<accession>A0A164C0V4</accession>
<feature type="active site" description="Nucleophile" evidence="9 10">
    <location>
        <position position="50"/>
    </location>
</feature>
<evidence type="ECO:0000259" key="16">
    <source>
        <dbReference type="Pfam" id="PF00745"/>
    </source>
</evidence>
<evidence type="ECO:0000256" key="9">
    <source>
        <dbReference type="HAMAP-Rule" id="MF_00087"/>
    </source>
</evidence>
<comment type="pathway">
    <text evidence="1 9 14">Porphyrin-containing compound metabolism; protoporphyrin-IX biosynthesis; 5-aminolevulinate from L-glutamyl-tRNA(Glu): step 1/2.</text>
</comment>
<evidence type="ECO:0000259" key="18">
    <source>
        <dbReference type="Pfam" id="PF05201"/>
    </source>
</evidence>
<dbReference type="EMBL" id="LJKA01000073">
    <property type="protein sequence ID" value="KZD27713.1"/>
    <property type="molecule type" value="Genomic_DNA"/>
</dbReference>
<evidence type="ECO:0000256" key="3">
    <source>
        <dbReference type="ARBA" id="ARBA00012970"/>
    </source>
</evidence>
<feature type="binding site" evidence="9 11">
    <location>
        <position position="109"/>
    </location>
    <ligand>
        <name>substrate</name>
    </ligand>
</feature>
<dbReference type="InterPro" id="IPR036453">
    <property type="entry name" value="GluRdtase_dimer_dom_sf"/>
</dbReference>
<comment type="subunit">
    <text evidence="9">Homodimer.</text>
</comment>
<dbReference type="Gene3D" id="3.40.50.720">
    <property type="entry name" value="NAD(P)-binding Rossmann-like Domain"/>
    <property type="match status" value="1"/>
</dbReference>
<evidence type="ECO:0000256" key="12">
    <source>
        <dbReference type="PIRSR" id="PIRSR000445-3"/>
    </source>
</evidence>
<dbReference type="SUPFAM" id="SSF51735">
    <property type="entry name" value="NAD(P)-binding Rossmann-fold domains"/>
    <property type="match status" value="1"/>
</dbReference>
<evidence type="ECO:0000256" key="2">
    <source>
        <dbReference type="ARBA" id="ARBA00005916"/>
    </source>
</evidence>
<feature type="binding site" evidence="9 11">
    <location>
        <begin position="49"/>
        <end position="52"/>
    </location>
    <ligand>
        <name>substrate</name>
    </ligand>
</feature>
<dbReference type="Pfam" id="PF05201">
    <property type="entry name" value="GlutR_N"/>
    <property type="match status" value="1"/>
</dbReference>
<dbReference type="GO" id="GO:0006782">
    <property type="term" value="P:protoporphyrinogen IX biosynthetic process"/>
    <property type="evidence" value="ECO:0007669"/>
    <property type="project" value="UniProtKB-UniRule"/>
</dbReference>
<comment type="domain">
    <text evidence="9">Possesses an unusual extended V-shaped dimeric structure with each monomer consisting of three distinct domains arranged along a curved 'spinal' alpha-helix. The N-terminal catalytic domain specifically recognizes the glutamate moiety of the substrate. The second domain is the NADPH-binding domain, and the third C-terminal domain is responsible for dimerization.</text>
</comment>
<dbReference type="InterPro" id="IPR015895">
    <property type="entry name" value="4pyrrol_synth_GluRdtase_N"/>
</dbReference>
<feature type="domain" description="Tetrapyrrole biosynthesis glutamyl-tRNA reductase dimerisation" evidence="16">
    <location>
        <begin position="322"/>
        <end position="419"/>
    </location>
</feature>
<evidence type="ECO:0000313" key="19">
    <source>
        <dbReference type="EMBL" id="KZD27713.1"/>
    </source>
</evidence>
<keyword evidence="5 9" id="KW-0560">Oxidoreductase</keyword>
<dbReference type="Pfam" id="PF00745">
    <property type="entry name" value="GlutR_dimer"/>
    <property type="match status" value="1"/>
</dbReference>
<evidence type="ECO:0000313" key="20">
    <source>
        <dbReference type="Proteomes" id="UP000076501"/>
    </source>
</evidence>
<feature type="coiled-coil region" evidence="15">
    <location>
        <begin position="18"/>
        <end position="45"/>
    </location>
</feature>
<evidence type="ECO:0000256" key="5">
    <source>
        <dbReference type="ARBA" id="ARBA00023002"/>
    </source>
</evidence>
<feature type="binding site" evidence="9 11">
    <location>
        <position position="120"/>
    </location>
    <ligand>
        <name>substrate</name>
    </ligand>
</feature>
<keyword evidence="15" id="KW-0175">Coiled coil</keyword>
<feature type="site" description="Important for activity" evidence="9 13">
    <location>
        <position position="99"/>
    </location>
</feature>
<evidence type="ECO:0000259" key="17">
    <source>
        <dbReference type="Pfam" id="PF01488"/>
    </source>
</evidence>
<dbReference type="PATRIC" id="fig|1396.539.peg.5874"/>
<reference evidence="19 20" key="1">
    <citation type="submission" date="2015-09" db="EMBL/GenBank/DDBJ databases">
        <title>Bacillus cereus food isolates.</title>
        <authorList>
            <person name="Boekhorst J."/>
        </authorList>
    </citation>
    <scope>NUCLEOTIDE SEQUENCE [LARGE SCALE GENOMIC DNA]</scope>
    <source>
        <strain evidence="19 20">B4082</strain>
    </source>
</reference>
<dbReference type="RefSeq" id="WP_063224826.1">
    <property type="nucleotide sequence ID" value="NZ_JBAWLH010000002.1"/>
</dbReference>
<dbReference type="InterPro" id="IPR000343">
    <property type="entry name" value="4pyrrol_synth_GluRdtase"/>
</dbReference>
<dbReference type="GO" id="GO:0008883">
    <property type="term" value="F:glutamyl-tRNA reductase activity"/>
    <property type="evidence" value="ECO:0007669"/>
    <property type="project" value="UniProtKB-UniRule"/>
</dbReference>
<dbReference type="InterPro" id="IPR036291">
    <property type="entry name" value="NAD(P)-bd_dom_sf"/>
</dbReference>
<dbReference type="SUPFAM" id="SSF69742">
    <property type="entry name" value="Glutamyl tRNA-reductase catalytic, N-terminal domain"/>
    <property type="match status" value="1"/>
</dbReference>
<dbReference type="PANTHER" id="PTHR43120:SF1">
    <property type="entry name" value="GLUTAMYL-TRNA REDUCTASE 1, CHLOROPLASTIC"/>
    <property type="match status" value="1"/>
</dbReference>
<dbReference type="Gene3D" id="3.30.460.30">
    <property type="entry name" value="Glutamyl-tRNA reductase, N-terminal domain"/>
    <property type="match status" value="1"/>
</dbReference>
<dbReference type="PROSITE" id="PS00747">
    <property type="entry name" value="GLUTR"/>
    <property type="match status" value="1"/>
</dbReference>
<feature type="domain" description="Quinate/shikimate 5-dehydrogenase/glutamyl-tRNA reductase" evidence="17">
    <location>
        <begin position="171"/>
        <end position="306"/>
    </location>
</feature>
<sequence>MHILVVSVNYRTAPVEFREKLTFQAAELEQAMTTLQNQKSVLENVIVSTCNRTEIYAVVDQLHTGRYYIKKFLADWFQLEIEEVAPYLTIFEQDGAINHLFRVTCGLDSMVVGETQILGQIKDSFLEAQQVKATGTIFNELFKQVITLAKRAHSETTIGESAMSVSYAAVELGKKIFGELTDCHILILGAGKMGELALQNLYGSGARKVTVMNRTLSKAEIMAEKYMGHAKPLSELQCALLEADILISSTGASEYVITKEMMTKVEKMRSGRPLFMVDIAVPRDIDPAIDELEGSFLYDIDDLQGVVEANRAERLKEAEKIQFMIEEEIVLFKTWLSTLGVVPLISALRDKALAIQSETMESLERKIPNLSDRERKVISKHTKSIINQLLKDPILVAKEIAAEEGADEKLALFAKIFDLEMEDVESCAEEVEHKRAWTPSVPSL</sequence>
<evidence type="ECO:0000256" key="10">
    <source>
        <dbReference type="PIRSR" id="PIRSR000445-1"/>
    </source>
</evidence>
<organism evidence="19 20">
    <name type="scientific">Bacillus cereus</name>
    <dbReference type="NCBI Taxonomy" id="1396"/>
    <lineage>
        <taxon>Bacteria</taxon>
        <taxon>Bacillati</taxon>
        <taxon>Bacillota</taxon>
        <taxon>Bacilli</taxon>
        <taxon>Bacillales</taxon>
        <taxon>Bacillaceae</taxon>
        <taxon>Bacillus</taxon>
        <taxon>Bacillus cereus group</taxon>
    </lineage>
</organism>
<evidence type="ECO:0000256" key="14">
    <source>
        <dbReference type="RuleBase" id="RU000584"/>
    </source>
</evidence>
<dbReference type="CDD" id="cd05213">
    <property type="entry name" value="NAD_bind_Glutamyl_tRNA_reduct"/>
    <property type="match status" value="1"/>
</dbReference>